<accession>A0A176WML3</accession>
<evidence type="ECO:0000313" key="2">
    <source>
        <dbReference type="Proteomes" id="UP000077202"/>
    </source>
</evidence>
<dbReference type="EMBL" id="LVLJ01000640">
    <property type="protein sequence ID" value="OAE33532.1"/>
    <property type="molecule type" value="Genomic_DNA"/>
</dbReference>
<protein>
    <submittedName>
        <fullName evidence="1">Uncharacterized protein</fullName>
    </submittedName>
</protein>
<dbReference type="Proteomes" id="UP000077202">
    <property type="component" value="Unassembled WGS sequence"/>
</dbReference>
<comment type="caution">
    <text evidence="1">The sequence shown here is derived from an EMBL/GenBank/DDBJ whole genome shotgun (WGS) entry which is preliminary data.</text>
</comment>
<dbReference type="InterPro" id="IPR038595">
    <property type="entry name" value="LOR_sf"/>
</dbReference>
<dbReference type="AlphaFoldDB" id="A0A176WML3"/>
<keyword evidence="2" id="KW-1185">Reference proteome</keyword>
<dbReference type="Gene3D" id="2.40.160.200">
    <property type="entry name" value="LURP1-related"/>
    <property type="match status" value="1"/>
</dbReference>
<reference evidence="1" key="1">
    <citation type="submission" date="2016-03" db="EMBL/GenBank/DDBJ databases">
        <title>Mechanisms controlling the formation of the plant cell surface in tip-growing cells are functionally conserved among land plants.</title>
        <authorList>
            <person name="Honkanen S."/>
            <person name="Jones V.A."/>
            <person name="Morieri G."/>
            <person name="Champion C."/>
            <person name="Hetherington A.J."/>
            <person name="Kelly S."/>
            <person name="Saint-Marcoux D."/>
            <person name="Proust H."/>
            <person name="Prescott H."/>
            <person name="Dolan L."/>
        </authorList>
    </citation>
    <scope>NUCLEOTIDE SEQUENCE [LARGE SCALE GENOMIC DNA]</scope>
    <source>
        <tissue evidence="1">Whole gametophyte</tissue>
    </source>
</reference>
<name>A0A176WML3_MARPO</name>
<gene>
    <name evidence="1" type="ORF">AXG93_1467s1340</name>
</gene>
<evidence type="ECO:0000313" key="1">
    <source>
        <dbReference type="EMBL" id="OAE33532.1"/>
    </source>
</evidence>
<proteinExistence type="predicted"/>
<sequence length="181" mass="20038">MRAMFSVKDKDMAVGNEVPLIEAQQTDFQVKADFARPNYQIVYRLPQSLQRHELLFAYIPSFQPIYHILSRIPSVAKKHFSITSSMTGKNNYGVTGSPNVDQAFIAVIITIIELAFGSPVQHWFVAFDAISSLTPGTTVNRELNLLEPNLSQSSDHVTVTRGPSFNSCAPLDVAHSEKGSI</sequence>
<organism evidence="1 2">
    <name type="scientific">Marchantia polymorpha subsp. ruderalis</name>
    <dbReference type="NCBI Taxonomy" id="1480154"/>
    <lineage>
        <taxon>Eukaryota</taxon>
        <taxon>Viridiplantae</taxon>
        <taxon>Streptophyta</taxon>
        <taxon>Embryophyta</taxon>
        <taxon>Marchantiophyta</taxon>
        <taxon>Marchantiopsida</taxon>
        <taxon>Marchantiidae</taxon>
        <taxon>Marchantiales</taxon>
        <taxon>Marchantiaceae</taxon>
        <taxon>Marchantia</taxon>
    </lineage>
</organism>